<keyword evidence="4" id="KW-0472">Membrane</keyword>
<dbReference type="SUPFAM" id="SSF53448">
    <property type="entry name" value="Nucleotide-diphospho-sugar transferases"/>
    <property type="match status" value="1"/>
</dbReference>
<sequence length="422" mass="48625">MELIPYLIVLFGTVNLVRIGLFIIGADLYDLQSSKKKKKESMKGSYPFFTVVIPVHNEQNTIIRGVKSVLKNDYPNNKLRIVVVDDGSTDNSKSIVKNFIKERKLKNVILISKKSLGKAKALNTGIKKYAKGKLIMCLDGDSYINPDALKKASIYFRDKRVVALASNVRIIPTGTLLNLIQRFEYLVCYQMKKAHSLFNIEYIIGGIGSTFRRDFIAKIGYYDGDTITEDIDLTMKILQFGNKENGVIYGSDVIANTESVLNIKDLMKQRFRWKWGRSQTFYKNRNLFFNTDRRFTKALTFVYLPYAIFSDIVFFFEPLMIGYIIYIIITYSDIITFLSALSVISIYLTLNIVMENTLSWKEKIIFLPLVPSMYIFFYILSCIEYYALAKMLIKLPTLKSSVAQQICSWTHVQRQLVISRVK</sequence>
<feature type="transmembrane region" description="Helical" evidence="4">
    <location>
        <begin position="303"/>
        <end position="328"/>
    </location>
</feature>
<feature type="transmembrane region" description="Helical" evidence="4">
    <location>
        <begin position="334"/>
        <end position="353"/>
    </location>
</feature>
<gene>
    <name evidence="6" type="ORF">A3H78_05555</name>
</gene>
<keyword evidence="2" id="KW-0328">Glycosyltransferase</keyword>
<feature type="transmembrane region" description="Helical" evidence="4">
    <location>
        <begin position="365"/>
        <end position="388"/>
    </location>
</feature>
<evidence type="ECO:0000259" key="5">
    <source>
        <dbReference type="Pfam" id="PF00535"/>
    </source>
</evidence>
<dbReference type="Proteomes" id="UP000177418">
    <property type="component" value="Unassembled WGS sequence"/>
</dbReference>
<dbReference type="Gene3D" id="3.90.550.10">
    <property type="entry name" value="Spore Coat Polysaccharide Biosynthesis Protein SpsA, Chain A"/>
    <property type="match status" value="1"/>
</dbReference>
<dbReference type="Pfam" id="PF00535">
    <property type="entry name" value="Glycos_transf_2"/>
    <property type="match status" value="1"/>
</dbReference>
<evidence type="ECO:0000313" key="7">
    <source>
        <dbReference type="Proteomes" id="UP000177418"/>
    </source>
</evidence>
<keyword evidence="3" id="KW-0808">Transferase</keyword>
<name>A0A1F7JGJ2_9BACT</name>
<dbReference type="CDD" id="cd06423">
    <property type="entry name" value="CESA_like"/>
    <property type="match status" value="1"/>
</dbReference>
<dbReference type="InterPro" id="IPR001173">
    <property type="entry name" value="Glyco_trans_2-like"/>
</dbReference>
<organism evidence="6 7">
    <name type="scientific">Candidatus Roizmanbacteria bacterium RIFCSPLOWO2_02_FULL_36_11</name>
    <dbReference type="NCBI Taxonomy" id="1802071"/>
    <lineage>
        <taxon>Bacteria</taxon>
        <taxon>Candidatus Roizmaniibacteriota</taxon>
    </lineage>
</organism>
<evidence type="ECO:0000256" key="1">
    <source>
        <dbReference type="ARBA" id="ARBA00006739"/>
    </source>
</evidence>
<dbReference type="PANTHER" id="PTHR43630:SF1">
    <property type="entry name" value="POLY-BETA-1,6-N-ACETYL-D-GLUCOSAMINE SYNTHASE"/>
    <property type="match status" value="1"/>
</dbReference>
<reference evidence="6 7" key="1">
    <citation type="journal article" date="2016" name="Nat. Commun.">
        <title>Thousands of microbial genomes shed light on interconnected biogeochemical processes in an aquifer system.</title>
        <authorList>
            <person name="Anantharaman K."/>
            <person name="Brown C.T."/>
            <person name="Hug L.A."/>
            <person name="Sharon I."/>
            <person name="Castelle C.J."/>
            <person name="Probst A.J."/>
            <person name="Thomas B.C."/>
            <person name="Singh A."/>
            <person name="Wilkins M.J."/>
            <person name="Karaoz U."/>
            <person name="Brodie E.L."/>
            <person name="Williams K.H."/>
            <person name="Hubbard S.S."/>
            <person name="Banfield J.F."/>
        </authorList>
    </citation>
    <scope>NUCLEOTIDE SEQUENCE [LARGE SCALE GENOMIC DNA]</scope>
</reference>
<evidence type="ECO:0000256" key="3">
    <source>
        <dbReference type="ARBA" id="ARBA00022679"/>
    </source>
</evidence>
<evidence type="ECO:0000313" key="6">
    <source>
        <dbReference type="EMBL" id="OGK54728.1"/>
    </source>
</evidence>
<comment type="caution">
    <text evidence="6">The sequence shown here is derived from an EMBL/GenBank/DDBJ whole genome shotgun (WGS) entry which is preliminary data.</text>
</comment>
<keyword evidence="4" id="KW-1133">Transmembrane helix</keyword>
<evidence type="ECO:0000256" key="2">
    <source>
        <dbReference type="ARBA" id="ARBA00022676"/>
    </source>
</evidence>
<comment type="similarity">
    <text evidence="1">Belongs to the glycosyltransferase 2 family.</text>
</comment>
<dbReference type="AlphaFoldDB" id="A0A1F7JGJ2"/>
<protein>
    <recommendedName>
        <fullName evidence="5">Glycosyltransferase 2-like domain-containing protein</fullName>
    </recommendedName>
</protein>
<proteinExistence type="inferred from homology"/>
<dbReference type="EMBL" id="MGAV01000013">
    <property type="protein sequence ID" value="OGK54728.1"/>
    <property type="molecule type" value="Genomic_DNA"/>
</dbReference>
<feature type="transmembrane region" description="Helical" evidence="4">
    <location>
        <begin position="6"/>
        <end position="29"/>
    </location>
</feature>
<evidence type="ECO:0000256" key="4">
    <source>
        <dbReference type="SAM" id="Phobius"/>
    </source>
</evidence>
<dbReference type="GO" id="GO:0016757">
    <property type="term" value="F:glycosyltransferase activity"/>
    <property type="evidence" value="ECO:0007669"/>
    <property type="project" value="UniProtKB-KW"/>
</dbReference>
<accession>A0A1F7JGJ2</accession>
<feature type="domain" description="Glycosyltransferase 2-like" evidence="5">
    <location>
        <begin position="50"/>
        <end position="219"/>
    </location>
</feature>
<dbReference type="InterPro" id="IPR029044">
    <property type="entry name" value="Nucleotide-diphossugar_trans"/>
</dbReference>
<keyword evidence="4" id="KW-0812">Transmembrane</keyword>
<dbReference type="PANTHER" id="PTHR43630">
    <property type="entry name" value="POLY-BETA-1,6-N-ACETYL-D-GLUCOSAMINE SYNTHASE"/>
    <property type="match status" value="1"/>
</dbReference>